<sequence length="153" mass="16193">MGQVAVIESVRYPSQCSGCGSETECVGVQALVGQRLEWDIGYHCPVCDDASYECGPGGSRIPDDLRRRLLAEHGEARLVLSDPLAGPAVVMKVLRAELGGELAEAKAALQQIRAGVFAGTMPEMTLLVHRLRTAGVKAAAERAEQCDEASAPC</sequence>
<proteinExistence type="predicted"/>
<accession>A0AB33JLV7</accession>
<name>A0AB33JLV7_9ACTN</name>
<dbReference type="AlphaFoldDB" id="A0AB33JLV7"/>
<protein>
    <submittedName>
        <fullName evidence="1">Uncharacterized protein</fullName>
    </submittedName>
</protein>
<evidence type="ECO:0000313" key="1">
    <source>
        <dbReference type="EMBL" id="BFP43813.1"/>
    </source>
</evidence>
<organism evidence="1">
    <name type="scientific">Kitasatospora sp. CMC57</name>
    <dbReference type="NCBI Taxonomy" id="3231513"/>
    <lineage>
        <taxon>Bacteria</taxon>
        <taxon>Bacillati</taxon>
        <taxon>Actinomycetota</taxon>
        <taxon>Actinomycetes</taxon>
        <taxon>Kitasatosporales</taxon>
        <taxon>Streptomycetaceae</taxon>
        <taxon>Kitasatospora</taxon>
    </lineage>
</organism>
<dbReference type="EMBL" id="AP035881">
    <property type="protein sequence ID" value="BFP43813.1"/>
    <property type="molecule type" value="Genomic_DNA"/>
</dbReference>
<gene>
    <name evidence="1" type="ORF">KCMC57_01810</name>
</gene>
<reference evidence="1" key="1">
    <citation type="submission" date="2024-07" db="EMBL/GenBank/DDBJ databases">
        <title>Complete genome sequences of cellulolytic bacteria, Kitasatospora sp. CMC57 and Streptomyces sp. CMC78, isolated from Japanese agricultural soil.</title>
        <authorList>
            <person name="Hashimoto T."/>
            <person name="Ito M."/>
            <person name="Iwamoto M."/>
            <person name="Fukahori D."/>
            <person name="Shoda T."/>
            <person name="Sakoda M."/>
            <person name="Morohoshi T."/>
            <person name="Mitsuboshi M."/>
            <person name="Nishizawa T."/>
        </authorList>
    </citation>
    <scope>NUCLEOTIDE SEQUENCE</scope>
    <source>
        <strain evidence="1">CMC57</strain>
    </source>
</reference>